<evidence type="ECO:0000313" key="2">
    <source>
        <dbReference type="Proteomes" id="UP000054279"/>
    </source>
</evidence>
<dbReference type="HOGENOM" id="CLU_1332691_0_0_1"/>
<gene>
    <name evidence="1" type="ORF">M422DRAFT_273926</name>
</gene>
<dbReference type="Proteomes" id="UP000054279">
    <property type="component" value="Unassembled WGS sequence"/>
</dbReference>
<protein>
    <submittedName>
        <fullName evidence="1">Uncharacterized protein</fullName>
    </submittedName>
</protein>
<dbReference type="EMBL" id="KN837431">
    <property type="protein sequence ID" value="KIJ25149.1"/>
    <property type="molecule type" value="Genomic_DNA"/>
</dbReference>
<accession>A0A0C9TTE5</accession>
<reference evidence="1 2" key="1">
    <citation type="submission" date="2014-06" db="EMBL/GenBank/DDBJ databases">
        <title>Evolutionary Origins and Diversification of the Mycorrhizal Mutualists.</title>
        <authorList>
            <consortium name="DOE Joint Genome Institute"/>
            <consortium name="Mycorrhizal Genomics Consortium"/>
            <person name="Kohler A."/>
            <person name="Kuo A."/>
            <person name="Nagy L.G."/>
            <person name="Floudas D."/>
            <person name="Copeland A."/>
            <person name="Barry K.W."/>
            <person name="Cichocki N."/>
            <person name="Veneault-Fourrey C."/>
            <person name="LaButti K."/>
            <person name="Lindquist E.A."/>
            <person name="Lipzen A."/>
            <person name="Lundell T."/>
            <person name="Morin E."/>
            <person name="Murat C."/>
            <person name="Riley R."/>
            <person name="Ohm R."/>
            <person name="Sun H."/>
            <person name="Tunlid A."/>
            <person name="Henrissat B."/>
            <person name="Grigoriev I.V."/>
            <person name="Hibbett D.S."/>
            <person name="Martin F."/>
        </authorList>
    </citation>
    <scope>NUCLEOTIDE SEQUENCE [LARGE SCALE GENOMIC DNA]</scope>
    <source>
        <strain evidence="1 2">SS14</strain>
    </source>
</reference>
<proteinExistence type="predicted"/>
<evidence type="ECO:0000313" key="1">
    <source>
        <dbReference type="EMBL" id="KIJ25149.1"/>
    </source>
</evidence>
<dbReference type="AlphaFoldDB" id="A0A0C9TTE5"/>
<name>A0A0C9TTE5_SPHS4</name>
<keyword evidence="2" id="KW-1185">Reference proteome</keyword>
<organism evidence="1 2">
    <name type="scientific">Sphaerobolus stellatus (strain SS14)</name>
    <dbReference type="NCBI Taxonomy" id="990650"/>
    <lineage>
        <taxon>Eukaryota</taxon>
        <taxon>Fungi</taxon>
        <taxon>Dikarya</taxon>
        <taxon>Basidiomycota</taxon>
        <taxon>Agaricomycotina</taxon>
        <taxon>Agaricomycetes</taxon>
        <taxon>Phallomycetidae</taxon>
        <taxon>Geastrales</taxon>
        <taxon>Sphaerobolaceae</taxon>
        <taxon>Sphaerobolus</taxon>
    </lineage>
</organism>
<sequence>MESWPIPKDSKTYAYKVDLTASTTEFKDSDGEYLSMSSIIKNTASAIFVPMAGKAALMAIKIDPLKSSLWMVNYANDPPKNAENMDIKVLLIYGEIVPVTEAIDDTGAIVDMDVGKFPTNIRKEETQCKFLKPLGPEAKKHAIRQLKVMSQALWQEGRMRETLGQLYNCKFGRTDITQRKAHTVPLGTLYQFSSVYGTPVATVGAF</sequence>